<dbReference type="PANTHER" id="PTHR13477:SF0">
    <property type="entry name" value="LARGE RIBOSOMAL SUBUNIT PROTEIN ML49"/>
    <property type="match status" value="1"/>
</dbReference>
<proteinExistence type="inferred from homology"/>
<feature type="region of interest" description="Disordered" evidence="7">
    <location>
        <begin position="39"/>
        <end position="87"/>
    </location>
</feature>
<evidence type="ECO:0000256" key="6">
    <source>
        <dbReference type="ARBA" id="ARBA00035191"/>
    </source>
</evidence>
<evidence type="ECO:0000256" key="7">
    <source>
        <dbReference type="SAM" id="MobiDB-lite"/>
    </source>
</evidence>
<evidence type="ECO:0000313" key="8">
    <source>
        <dbReference type="EMBL" id="KAK4549119.1"/>
    </source>
</evidence>
<dbReference type="GO" id="GO:0003735">
    <property type="term" value="F:structural constituent of ribosome"/>
    <property type="evidence" value="ECO:0007669"/>
    <property type="project" value="InterPro"/>
</dbReference>
<comment type="similarity">
    <text evidence="2">Belongs to the mitochondrion-specific ribosomal protein mL49 family.</text>
</comment>
<keyword evidence="3" id="KW-0689">Ribosomal protein</keyword>
<reference evidence="8 9" key="1">
    <citation type="submission" date="2021-11" db="EMBL/GenBank/DDBJ databases">
        <title>Black yeast isolated from Biological Soil Crust.</title>
        <authorList>
            <person name="Kurbessoian T."/>
        </authorList>
    </citation>
    <scope>NUCLEOTIDE SEQUENCE [LARGE SCALE GENOMIC DNA]</scope>
    <source>
        <strain evidence="8 9">CCFEE 5522</strain>
    </source>
</reference>
<dbReference type="InterPro" id="IPR007740">
    <property type="entry name" value="Ribosomal_mL49"/>
</dbReference>
<gene>
    <name evidence="8" type="ORF">LTR36_007575</name>
</gene>
<dbReference type="Gene3D" id="3.30.780.10">
    <property type="entry name" value="SUI1-like domain"/>
    <property type="match status" value="1"/>
</dbReference>
<accession>A0AAV9JWX4</accession>
<evidence type="ECO:0000313" key="9">
    <source>
        <dbReference type="Proteomes" id="UP001324427"/>
    </source>
</evidence>
<organism evidence="8 9">
    <name type="scientific">Oleoguttula mirabilis</name>
    <dbReference type="NCBI Taxonomy" id="1507867"/>
    <lineage>
        <taxon>Eukaryota</taxon>
        <taxon>Fungi</taxon>
        <taxon>Dikarya</taxon>
        <taxon>Ascomycota</taxon>
        <taxon>Pezizomycotina</taxon>
        <taxon>Dothideomycetes</taxon>
        <taxon>Dothideomycetidae</taxon>
        <taxon>Mycosphaerellales</taxon>
        <taxon>Teratosphaeriaceae</taxon>
        <taxon>Oleoguttula</taxon>
    </lineage>
</organism>
<evidence type="ECO:0000256" key="2">
    <source>
        <dbReference type="ARBA" id="ARBA00005677"/>
    </source>
</evidence>
<evidence type="ECO:0000256" key="3">
    <source>
        <dbReference type="ARBA" id="ARBA00022980"/>
    </source>
</evidence>
<dbReference type="GO" id="GO:0005762">
    <property type="term" value="C:mitochondrial large ribosomal subunit"/>
    <property type="evidence" value="ECO:0007669"/>
    <property type="project" value="TreeGrafter"/>
</dbReference>
<sequence length="204" mass="23043">MACSAPLMPFLRPLGLPRPATVRHFLRFSTTPRCSAEAQAAKAARTEDANLIASRTSSASYPPESMKSLPRPKESRASHRSRHPRAERVYPTRHLVHTPTTAPKLIPEPVEPLSSDQCAPNLPYFVTRTPSNELPIYTLRKRGGNLKMTRVKKVDGKVDTLRDELRGVLGLQEKDCQVNPVTRHVVLKGHHKPQIEKYLRERMF</sequence>
<evidence type="ECO:0000256" key="5">
    <source>
        <dbReference type="ARBA" id="ARBA00023274"/>
    </source>
</evidence>
<dbReference type="GO" id="GO:0006412">
    <property type="term" value="P:translation"/>
    <property type="evidence" value="ECO:0007669"/>
    <property type="project" value="InterPro"/>
</dbReference>
<dbReference type="AlphaFoldDB" id="A0AAV9JWX4"/>
<keyword evidence="9" id="KW-1185">Reference proteome</keyword>
<name>A0AAV9JWX4_9PEZI</name>
<evidence type="ECO:0000256" key="4">
    <source>
        <dbReference type="ARBA" id="ARBA00023128"/>
    </source>
</evidence>
<dbReference type="Proteomes" id="UP001324427">
    <property type="component" value="Unassembled WGS sequence"/>
</dbReference>
<keyword evidence="4" id="KW-0496">Mitochondrion</keyword>
<evidence type="ECO:0000256" key="1">
    <source>
        <dbReference type="ARBA" id="ARBA00004173"/>
    </source>
</evidence>
<dbReference type="PANTHER" id="PTHR13477">
    <property type="entry name" value="MITOCHONDRIAL 39S RIBOSOMAL PROTEIN L49"/>
    <property type="match status" value="1"/>
</dbReference>
<keyword evidence="5" id="KW-0687">Ribonucleoprotein</keyword>
<protein>
    <recommendedName>
        <fullName evidence="6">Large ribosomal subunit protein mL49</fullName>
    </recommendedName>
</protein>
<comment type="subcellular location">
    <subcellularLocation>
        <location evidence="1">Mitochondrion</location>
    </subcellularLocation>
</comment>
<dbReference type="Pfam" id="PF05046">
    <property type="entry name" value="Img2"/>
    <property type="match status" value="1"/>
</dbReference>
<dbReference type="EMBL" id="JAVFHQ010000005">
    <property type="protein sequence ID" value="KAK4549119.1"/>
    <property type="molecule type" value="Genomic_DNA"/>
</dbReference>
<comment type="caution">
    <text evidence="8">The sequence shown here is derived from an EMBL/GenBank/DDBJ whole genome shotgun (WGS) entry which is preliminary data.</text>
</comment>